<evidence type="ECO:0000256" key="2">
    <source>
        <dbReference type="SAM" id="SignalP"/>
    </source>
</evidence>
<dbReference type="Pfam" id="PF12972">
    <property type="entry name" value="NAGLU_C"/>
    <property type="match status" value="1"/>
</dbReference>
<evidence type="ECO:0000259" key="4">
    <source>
        <dbReference type="Pfam" id="PF12971"/>
    </source>
</evidence>
<dbReference type="Proteomes" id="UP001338125">
    <property type="component" value="Unassembled WGS sequence"/>
</dbReference>
<feature type="domain" description="Alpha-N-acetylglucosaminidase N-terminal" evidence="4">
    <location>
        <begin position="33"/>
        <end position="116"/>
    </location>
</feature>
<dbReference type="PANTHER" id="PTHR12872">
    <property type="entry name" value="ALPHA-N-ACETYLGLUCOSAMINIDASE"/>
    <property type="match status" value="1"/>
</dbReference>
<accession>A0ABR0SVL0</accession>
<protein>
    <submittedName>
        <fullName evidence="6">Alpha-N-acetylglucosaminidase</fullName>
    </submittedName>
</protein>
<dbReference type="Pfam" id="PF12971">
    <property type="entry name" value="NAGLU_N"/>
    <property type="match status" value="1"/>
</dbReference>
<feature type="chain" id="PRO_5046380517" evidence="2">
    <location>
        <begin position="19"/>
        <end position="762"/>
    </location>
</feature>
<evidence type="ECO:0000313" key="7">
    <source>
        <dbReference type="Proteomes" id="UP001338125"/>
    </source>
</evidence>
<dbReference type="PANTHER" id="PTHR12872:SF1">
    <property type="entry name" value="ALPHA-N-ACETYLGLUCOSAMINIDASE"/>
    <property type="match status" value="1"/>
</dbReference>
<organism evidence="6 7">
    <name type="scientific">Cladobotryum mycophilum</name>
    <dbReference type="NCBI Taxonomy" id="491253"/>
    <lineage>
        <taxon>Eukaryota</taxon>
        <taxon>Fungi</taxon>
        <taxon>Dikarya</taxon>
        <taxon>Ascomycota</taxon>
        <taxon>Pezizomycotina</taxon>
        <taxon>Sordariomycetes</taxon>
        <taxon>Hypocreomycetidae</taxon>
        <taxon>Hypocreales</taxon>
        <taxon>Hypocreaceae</taxon>
        <taxon>Cladobotryum</taxon>
    </lineage>
</organism>
<feature type="signal peptide" evidence="2">
    <location>
        <begin position="1"/>
        <end position="18"/>
    </location>
</feature>
<dbReference type="InterPro" id="IPR007781">
    <property type="entry name" value="NAGLU"/>
</dbReference>
<dbReference type="InterPro" id="IPR024733">
    <property type="entry name" value="NAGLU_tim-barrel"/>
</dbReference>
<feature type="domain" description="Alpha-N-acetylglucosaminidase tim-barrel" evidence="3">
    <location>
        <begin position="131"/>
        <end position="467"/>
    </location>
</feature>
<dbReference type="EMBL" id="JAVFKD010000004">
    <property type="protein sequence ID" value="KAK5996206.1"/>
    <property type="molecule type" value="Genomic_DNA"/>
</dbReference>
<evidence type="ECO:0000313" key="6">
    <source>
        <dbReference type="EMBL" id="KAK5996206.1"/>
    </source>
</evidence>
<proteinExistence type="predicted"/>
<sequence length="762" mass="86107">MRLLNLLTWASAVAHVTAAVIRPLAVHGPSTAGVEALVRRRLPQHADAFEFTLVDGHDDNDESYIVKSSGDGKVHVQGTTLSALLSGLHAYLSDVAHVDIWWFIGSRLEDAPSSLPKLSVPLNGSSIVPYRYHFNTVTTSYTSAFWTWEDWELQLDWMALRGINLPLAWIGVEKIFIEVFQEIGLTDAEITDFLSGPAFLAWNHFGNIQGSWGGNLPFSWVNEQFALQKKIVQRMVELGMTPILPAFPGYVPPAIARVHPEAKIINGSFWERFPAQYTSDTFLDPFDPVFEKLQQSFIAKQREAYGNITNFYTLDQFNENNPTSGDLGYLRNISLNTWKSLKAADPQAVWVMQGWLFTSNSEFWTNDRVEAFLGGVPENNDMLILDLASESYPQWQRTKSYYGKPWVWCEIHDYGGNMGLYGQILNLTVSPIEALEESKSLVGFGLSMEGQEGNEIMYDLLLDQAWSRTPIDTKAWFHKWVAARYSGGKGKPLPDDLYSAWEILRTTVFNNDNLTANAVPKSIMELVPSTAGLVNRTGHHPTKLGYDPAVMVQGWKHLYQAGLKDPLLFANPSYQYDLVDWTRQVLANAFIPMYQRLIRLYTTPNQYTSCRISKLRTQGQRMTDLMASLDLVLSTNENFRLSTWIAAARESAAGDAKMADFLEYEARNQVTIWGPSGQISDYASKSWSGLVSSYYIPRWKMFVDYLVNTNPSAYNQTEFNAKLLKWELGWVNRTSDSPTEEVPSLETIMPVVLRKWSGVFAA</sequence>
<keyword evidence="2" id="KW-0732">Signal</keyword>
<gene>
    <name evidence="6" type="ORF">PT974_04635</name>
</gene>
<reference evidence="6 7" key="1">
    <citation type="submission" date="2024-01" db="EMBL/GenBank/DDBJ databases">
        <title>Complete genome of Cladobotryum mycophilum ATHUM6906.</title>
        <authorList>
            <person name="Christinaki A.C."/>
            <person name="Myridakis A.I."/>
            <person name="Kouvelis V.N."/>
        </authorList>
    </citation>
    <scope>NUCLEOTIDE SEQUENCE [LARGE SCALE GENOMIC DNA]</scope>
    <source>
        <strain evidence="6 7">ATHUM6906</strain>
    </source>
</reference>
<comment type="caution">
    <text evidence="6">The sequence shown here is derived from an EMBL/GenBank/DDBJ whole genome shotgun (WGS) entry which is preliminary data.</text>
</comment>
<keyword evidence="1" id="KW-0378">Hydrolase</keyword>
<dbReference type="Gene3D" id="3.30.379.10">
    <property type="entry name" value="Chitobiase/beta-hexosaminidase domain 2-like"/>
    <property type="match status" value="1"/>
</dbReference>
<dbReference type="SUPFAM" id="SSF51445">
    <property type="entry name" value="(Trans)glycosidases"/>
    <property type="match status" value="1"/>
</dbReference>
<evidence type="ECO:0000259" key="3">
    <source>
        <dbReference type="Pfam" id="PF05089"/>
    </source>
</evidence>
<dbReference type="Gene3D" id="1.20.120.670">
    <property type="entry name" value="N-acetyl-b-d-glucoasminidase"/>
    <property type="match status" value="1"/>
</dbReference>
<evidence type="ECO:0000259" key="5">
    <source>
        <dbReference type="Pfam" id="PF12972"/>
    </source>
</evidence>
<dbReference type="InterPro" id="IPR024732">
    <property type="entry name" value="NAGLU_C"/>
</dbReference>
<dbReference type="InterPro" id="IPR017853">
    <property type="entry name" value="GH"/>
</dbReference>
<name>A0ABR0SVL0_9HYPO</name>
<dbReference type="Pfam" id="PF05089">
    <property type="entry name" value="NAGLU"/>
    <property type="match status" value="1"/>
</dbReference>
<dbReference type="InterPro" id="IPR029018">
    <property type="entry name" value="Hex-like_dom2"/>
</dbReference>
<keyword evidence="7" id="KW-1185">Reference proteome</keyword>
<feature type="domain" description="Alpha-N-acetylglucosaminidase C-terminal" evidence="5">
    <location>
        <begin position="476"/>
        <end position="742"/>
    </location>
</feature>
<dbReference type="InterPro" id="IPR024240">
    <property type="entry name" value="NAGLU_N"/>
</dbReference>
<evidence type="ECO:0000256" key="1">
    <source>
        <dbReference type="ARBA" id="ARBA00022801"/>
    </source>
</evidence>
<dbReference type="Gene3D" id="3.20.20.80">
    <property type="entry name" value="Glycosidases"/>
    <property type="match status" value="1"/>
</dbReference>